<evidence type="ECO:0000313" key="2">
    <source>
        <dbReference type="Proteomes" id="UP000225277"/>
    </source>
</evidence>
<dbReference type="AlphaFoldDB" id="A0A2D3ULB4"/>
<dbReference type="PANTHER" id="PTHR39598">
    <property type="entry name" value="AUSTINOL SYNTHESIS PROTEIN F-RELATED"/>
    <property type="match status" value="1"/>
</dbReference>
<proteinExistence type="predicted"/>
<dbReference type="InterPro" id="IPR032710">
    <property type="entry name" value="NTF2-like_dom_sf"/>
</dbReference>
<dbReference type="SUPFAM" id="SSF54427">
    <property type="entry name" value="NTF2-like"/>
    <property type="match status" value="1"/>
</dbReference>
<dbReference type="RefSeq" id="XP_023621269.1">
    <property type="nucleotide sequence ID" value="XM_023765501.1"/>
</dbReference>
<dbReference type="Gene3D" id="3.10.450.50">
    <property type="match status" value="1"/>
</dbReference>
<dbReference type="OrthoDB" id="3758478at2759"/>
<dbReference type="Proteomes" id="UP000225277">
    <property type="component" value="Unassembled WGS sequence"/>
</dbReference>
<keyword evidence="2" id="KW-1185">Reference proteome</keyword>
<dbReference type="InterPro" id="IPR050977">
    <property type="entry name" value="Fungal_Meroterpenoid_Isomerase"/>
</dbReference>
<dbReference type="PANTHER" id="PTHR39598:SF1">
    <property type="entry name" value="AUSTINOID BIOSYNTHESIS CLUSTERS PROTEIN F-RELATED"/>
    <property type="match status" value="1"/>
</dbReference>
<protein>
    <recommendedName>
        <fullName evidence="3">SnoaL-like domain-containing protein</fullName>
    </recommendedName>
</protein>
<organism evidence="1 2">
    <name type="scientific">Ramularia collo-cygni</name>
    <dbReference type="NCBI Taxonomy" id="112498"/>
    <lineage>
        <taxon>Eukaryota</taxon>
        <taxon>Fungi</taxon>
        <taxon>Dikarya</taxon>
        <taxon>Ascomycota</taxon>
        <taxon>Pezizomycotina</taxon>
        <taxon>Dothideomycetes</taxon>
        <taxon>Dothideomycetidae</taxon>
        <taxon>Mycosphaerellales</taxon>
        <taxon>Mycosphaerellaceae</taxon>
        <taxon>Ramularia</taxon>
    </lineage>
</organism>
<name>A0A2D3ULB4_9PEZI</name>
<gene>
    <name evidence="1" type="ORF">RCC_00349</name>
</gene>
<accession>A0A2D3ULB4</accession>
<dbReference type="GeneID" id="35595745"/>
<sequence>MASNPTKSEQSTLLKTAHSVLDAYDTWDIDTILAPRAPNCTIQVIPTRLGRPTLTNAEYRDHFNKSFKDHFKGFHLEVLDTVEDPAAHKVVFHAMSTAETAIGKYQNEYSLFLQMSDDDTQLVSIKEFVDSGYGQEFFAKLKAHLAGGS</sequence>
<dbReference type="STRING" id="112498.A0A2D3ULB4"/>
<dbReference type="EMBL" id="FJUY01000001">
    <property type="protein sequence ID" value="CZT14372.1"/>
    <property type="molecule type" value="Genomic_DNA"/>
</dbReference>
<reference evidence="1 2" key="1">
    <citation type="submission" date="2016-03" db="EMBL/GenBank/DDBJ databases">
        <authorList>
            <person name="Ploux O."/>
        </authorList>
    </citation>
    <scope>NUCLEOTIDE SEQUENCE [LARGE SCALE GENOMIC DNA]</scope>
    <source>
        <strain evidence="1 2">URUG2</strain>
    </source>
</reference>
<evidence type="ECO:0008006" key="3">
    <source>
        <dbReference type="Google" id="ProtNLM"/>
    </source>
</evidence>
<evidence type="ECO:0000313" key="1">
    <source>
        <dbReference type="EMBL" id="CZT14372.1"/>
    </source>
</evidence>